<keyword evidence="1" id="KW-0456">Lyase</keyword>
<gene>
    <name evidence="3" type="ORF">ACFOMD_10405</name>
</gene>
<accession>A0ABV7XC09</accession>
<dbReference type="PANTHER" id="PTHR30143">
    <property type="entry name" value="ACID HYDRATASE"/>
    <property type="match status" value="1"/>
</dbReference>
<reference evidence="4" key="1">
    <citation type="journal article" date="2019" name="Int. J. Syst. Evol. Microbiol.">
        <title>The Global Catalogue of Microorganisms (GCM) 10K type strain sequencing project: providing services to taxonomists for standard genome sequencing and annotation.</title>
        <authorList>
            <consortium name="The Broad Institute Genomics Platform"/>
            <consortium name="The Broad Institute Genome Sequencing Center for Infectious Disease"/>
            <person name="Wu L."/>
            <person name="Ma J."/>
        </authorList>
    </citation>
    <scope>NUCLEOTIDE SEQUENCE [LARGE SCALE GENOMIC DNA]</scope>
    <source>
        <strain evidence="4">KCTC 42644</strain>
    </source>
</reference>
<dbReference type="Gene3D" id="3.90.850.10">
    <property type="entry name" value="Fumarylacetoacetase-like, C-terminal domain"/>
    <property type="match status" value="1"/>
</dbReference>
<dbReference type="InterPro" id="IPR050772">
    <property type="entry name" value="Hydratase-Decarb/MhpD_sf"/>
</dbReference>
<evidence type="ECO:0000256" key="1">
    <source>
        <dbReference type="ARBA" id="ARBA00023239"/>
    </source>
</evidence>
<dbReference type="EMBL" id="JBHRXV010000009">
    <property type="protein sequence ID" value="MFC3712985.1"/>
    <property type="molecule type" value="Genomic_DNA"/>
</dbReference>
<dbReference type="InterPro" id="IPR036663">
    <property type="entry name" value="Fumarylacetoacetase_C_sf"/>
</dbReference>
<dbReference type="PANTHER" id="PTHR30143:SF0">
    <property type="entry name" value="2-KETO-4-PENTENOATE HYDRATASE"/>
    <property type="match status" value="1"/>
</dbReference>
<evidence type="ECO:0000313" key="3">
    <source>
        <dbReference type="EMBL" id="MFC3712985.1"/>
    </source>
</evidence>
<evidence type="ECO:0000313" key="4">
    <source>
        <dbReference type="Proteomes" id="UP001595615"/>
    </source>
</evidence>
<dbReference type="Proteomes" id="UP001595615">
    <property type="component" value="Unassembled WGS sequence"/>
</dbReference>
<keyword evidence="4" id="KW-1185">Reference proteome</keyword>
<dbReference type="InterPro" id="IPR011234">
    <property type="entry name" value="Fumarylacetoacetase-like_C"/>
</dbReference>
<name>A0ABV7XC09_9SPHN</name>
<comment type="caution">
    <text evidence="3">The sequence shown here is derived from an EMBL/GenBank/DDBJ whole genome shotgun (WGS) entry which is preliminary data.</text>
</comment>
<dbReference type="RefSeq" id="WP_380860933.1">
    <property type="nucleotide sequence ID" value="NZ_JBHRXV010000009.1"/>
</dbReference>
<dbReference type="Pfam" id="PF01557">
    <property type="entry name" value="FAA_hydrolase"/>
    <property type="match status" value="1"/>
</dbReference>
<evidence type="ECO:0000259" key="2">
    <source>
        <dbReference type="Pfam" id="PF01557"/>
    </source>
</evidence>
<feature type="domain" description="Fumarylacetoacetase-like C-terminal" evidence="2">
    <location>
        <begin position="70"/>
        <end position="256"/>
    </location>
</feature>
<dbReference type="SUPFAM" id="SSF56529">
    <property type="entry name" value="FAH"/>
    <property type="match status" value="1"/>
</dbReference>
<sequence length="264" mass="27522">MTDVIRSAAAALARAAETRTAIAPLKPQLEPLGIDGAYAVQNLLTERALGAGRKLAGRKIGLTSKAVQTQLGVDQPDYGMLFADMEIGEHEEIALGRFIQPKVEAEIAFVLGRDLSDPELTLSRLVQAIDFALPAVEIVDSRIADWKISILDTIADNASSGAYVLGGSPVKIDTIDLRLCGMVLEHKGEPVSVGCGAACLGNPLAAALWLARTMATAGRPLVAGDVILSGALGPMVSVTPGGAYQARINGVGSVNLRFAKEAAR</sequence>
<proteinExistence type="predicted"/>
<protein>
    <submittedName>
        <fullName evidence="3">2-keto-4-pentenoate hydratase</fullName>
    </submittedName>
</protein>
<organism evidence="3 4">
    <name type="scientific">Sphingoaurantiacus capsulatus</name>
    <dbReference type="NCBI Taxonomy" id="1771310"/>
    <lineage>
        <taxon>Bacteria</taxon>
        <taxon>Pseudomonadati</taxon>
        <taxon>Pseudomonadota</taxon>
        <taxon>Alphaproteobacteria</taxon>
        <taxon>Sphingomonadales</taxon>
        <taxon>Sphingosinicellaceae</taxon>
        <taxon>Sphingoaurantiacus</taxon>
    </lineage>
</organism>